<evidence type="ECO:0000313" key="2">
    <source>
        <dbReference type="Proteomes" id="UP000515908"/>
    </source>
</evidence>
<name>A0A7G2C5I2_9TRYP</name>
<dbReference type="OrthoDB" id="123696at2759"/>
<sequence length="122" mass="14278">MVRRNEFGQPIGKAVDPIVFSPPYVEVLEGRYCRLEHVNVERHAEALFNNVYSSDCDPRVLTYMPLEPYKDLASFKARCQYMQDSRDPFFFTIFDKDHGGKWWEVFPTPASTSPVGLRRWRG</sequence>
<dbReference type="AlphaFoldDB" id="A0A7G2C5I2"/>
<dbReference type="Proteomes" id="UP000515908">
    <property type="component" value="Chromosome 03"/>
</dbReference>
<evidence type="ECO:0000313" key="1">
    <source>
        <dbReference type="EMBL" id="CAD2214391.1"/>
    </source>
</evidence>
<keyword evidence="2" id="KW-1185">Reference proteome</keyword>
<dbReference type="EMBL" id="LR877147">
    <property type="protein sequence ID" value="CAD2214391.1"/>
    <property type="molecule type" value="Genomic_DNA"/>
</dbReference>
<organism evidence="1 2">
    <name type="scientific">Angomonas deanei</name>
    <dbReference type="NCBI Taxonomy" id="59799"/>
    <lineage>
        <taxon>Eukaryota</taxon>
        <taxon>Discoba</taxon>
        <taxon>Euglenozoa</taxon>
        <taxon>Kinetoplastea</taxon>
        <taxon>Metakinetoplastina</taxon>
        <taxon>Trypanosomatida</taxon>
        <taxon>Trypanosomatidae</taxon>
        <taxon>Strigomonadinae</taxon>
        <taxon>Angomonas</taxon>
    </lineage>
</organism>
<accession>A0A7G2C5I2</accession>
<reference evidence="1 2" key="1">
    <citation type="submission" date="2020-08" db="EMBL/GenBank/DDBJ databases">
        <authorList>
            <person name="Newling K."/>
            <person name="Davey J."/>
            <person name="Forrester S."/>
        </authorList>
    </citation>
    <scope>NUCLEOTIDE SEQUENCE [LARGE SCALE GENOMIC DNA]</scope>
    <source>
        <strain evidence="2">Crithidia deanei Carvalho (ATCC PRA-265)</strain>
    </source>
</reference>
<dbReference type="VEuPathDB" id="TriTrypDB:ADEAN_000183700"/>
<dbReference type="Gene3D" id="3.40.630.30">
    <property type="match status" value="1"/>
</dbReference>
<proteinExistence type="predicted"/>
<protein>
    <submittedName>
        <fullName evidence="1">Uncharacterized protein</fullName>
    </submittedName>
</protein>
<gene>
    <name evidence="1" type="ORF">ADEAN_000183700</name>
</gene>